<dbReference type="Gene3D" id="1.20.1250.20">
    <property type="entry name" value="MFS general substrate transporter like domains"/>
    <property type="match status" value="1"/>
</dbReference>
<organism evidence="9 10">
    <name type="scientific">Amycolatopsis suaedae</name>
    <dbReference type="NCBI Taxonomy" id="2510978"/>
    <lineage>
        <taxon>Bacteria</taxon>
        <taxon>Bacillati</taxon>
        <taxon>Actinomycetota</taxon>
        <taxon>Actinomycetes</taxon>
        <taxon>Pseudonocardiales</taxon>
        <taxon>Pseudonocardiaceae</taxon>
        <taxon>Amycolatopsis</taxon>
    </lineage>
</organism>
<evidence type="ECO:0000256" key="4">
    <source>
        <dbReference type="ARBA" id="ARBA00022692"/>
    </source>
</evidence>
<feature type="transmembrane region" description="Helical" evidence="7">
    <location>
        <begin position="165"/>
        <end position="190"/>
    </location>
</feature>
<evidence type="ECO:0000313" key="9">
    <source>
        <dbReference type="EMBL" id="RZQ63049.1"/>
    </source>
</evidence>
<dbReference type="CDD" id="cd17321">
    <property type="entry name" value="MFS_MMR_MDR_like"/>
    <property type="match status" value="1"/>
</dbReference>
<keyword evidence="4 7" id="KW-0812">Transmembrane</keyword>
<gene>
    <name evidence="9" type="ORF">EWH70_15275</name>
</gene>
<keyword evidence="10" id="KW-1185">Reference proteome</keyword>
<feature type="transmembrane region" description="Helical" evidence="7">
    <location>
        <begin position="202"/>
        <end position="221"/>
    </location>
</feature>
<accession>A0A4Q7J7B2</accession>
<dbReference type="RefSeq" id="WP_130476053.1">
    <property type="nucleotide sequence ID" value="NZ_SFCC01000007.1"/>
</dbReference>
<keyword evidence="6 7" id="KW-0472">Membrane</keyword>
<dbReference type="SUPFAM" id="SSF103473">
    <property type="entry name" value="MFS general substrate transporter"/>
    <property type="match status" value="1"/>
</dbReference>
<evidence type="ECO:0000256" key="5">
    <source>
        <dbReference type="ARBA" id="ARBA00022989"/>
    </source>
</evidence>
<evidence type="ECO:0000313" key="10">
    <source>
        <dbReference type="Proteomes" id="UP000292003"/>
    </source>
</evidence>
<name>A0A4Q7J7B2_9PSEU</name>
<dbReference type="Proteomes" id="UP000292003">
    <property type="component" value="Unassembled WGS sequence"/>
</dbReference>
<dbReference type="PANTHER" id="PTHR42718">
    <property type="entry name" value="MAJOR FACILITATOR SUPERFAMILY MULTIDRUG TRANSPORTER MFSC"/>
    <property type="match status" value="1"/>
</dbReference>
<dbReference type="Pfam" id="PF07690">
    <property type="entry name" value="MFS_1"/>
    <property type="match status" value="1"/>
</dbReference>
<dbReference type="InterPro" id="IPR011701">
    <property type="entry name" value="MFS"/>
</dbReference>
<feature type="transmembrane region" description="Helical" evidence="7">
    <location>
        <begin position="139"/>
        <end position="159"/>
    </location>
</feature>
<feature type="transmembrane region" description="Helical" evidence="7">
    <location>
        <begin position="302"/>
        <end position="322"/>
    </location>
</feature>
<feature type="transmembrane region" description="Helical" evidence="7">
    <location>
        <begin position="406"/>
        <end position="426"/>
    </location>
</feature>
<feature type="domain" description="Major facilitator superfamily (MFS) profile" evidence="8">
    <location>
        <begin position="15"/>
        <end position="502"/>
    </location>
</feature>
<feature type="transmembrane region" description="Helical" evidence="7">
    <location>
        <begin position="106"/>
        <end position="127"/>
    </location>
</feature>
<dbReference type="EMBL" id="SFCC01000007">
    <property type="protein sequence ID" value="RZQ63049.1"/>
    <property type="molecule type" value="Genomic_DNA"/>
</dbReference>
<feature type="transmembrane region" description="Helical" evidence="7">
    <location>
        <begin position="477"/>
        <end position="499"/>
    </location>
</feature>
<feature type="transmembrane region" description="Helical" evidence="7">
    <location>
        <begin position="52"/>
        <end position="69"/>
    </location>
</feature>
<keyword evidence="2" id="KW-0813">Transport</keyword>
<proteinExistence type="predicted"/>
<evidence type="ECO:0000256" key="7">
    <source>
        <dbReference type="SAM" id="Phobius"/>
    </source>
</evidence>
<evidence type="ECO:0000256" key="3">
    <source>
        <dbReference type="ARBA" id="ARBA00022475"/>
    </source>
</evidence>
<evidence type="ECO:0000256" key="2">
    <source>
        <dbReference type="ARBA" id="ARBA00022448"/>
    </source>
</evidence>
<feature type="transmembrane region" description="Helical" evidence="7">
    <location>
        <begin position="12"/>
        <end position="37"/>
    </location>
</feature>
<keyword evidence="5 7" id="KW-1133">Transmembrane helix</keyword>
<evidence type="ECO:0000256" key="1">
    <source>
        <dbReference type="ARBA" id="ARBA00004651"/>
    </source>
</evidence>
<keyword evidence="3" id="KW-1003">Cell membrane</keyword>
<feature type="transmembrane region" description="Helical" evidence="7">
    <location>
        <begin position="269"/>
        <end position="290"/>
    </location>
</feature>
<protein>
    <submittedName>
        <fullName evidence="9">MFS transporter</fullName>
    </submittedName>
</protein>
<feature type="transmembrane region" description="Helical" evidence="7">
    <location>
        <begin position="334"/>
        <end position="352"/>
    </location>
</feature>
<feature type="transmembrane region" description="Helical" evidence="7">
    <location>
        <begin position="81"/>
        <end position="100"/>
    </location>
</feature>
<evidence type="ECO:0000259" key="8">
    <source>
        <dbReference type="PROSITE" id="PS50850"/>
    </source>
</evidence>
<dbReference type="AlphaFoldDB" id="A0A4Q7J7B2"/>
<dbReference type="Gene3D" id="1.20.1720.10">
    <property type="entry name" value="Multidrug resistance protein D"/>
    <property type="match status" value="1"/>
</dbReference>
<dbReference type="OrthoDB" id="4172724at2"/>
<comment type="subcellular location">
    <subcellularLocation>
        <location evidence="1">Cell membrane</location>
        <topology evidence="1">Multi-pass membrane protein</topology>
    </subcellularLocation>
</comment>
<sequence>MTETVPRAGAREWCGLALLTLPLLVLAFDVSVLYLAAPQLAADLAPSATQQLWILDIYGFLIAGFLLTMGSLGDRIGRRRLLLIGGGAFAAASVLAAFAPTAELLIAARAVLGVAGATLMPSTLALISTMFRDPRQRSFAIAVWMTTFSAGVAVGPVIGGLVLQHFWWGAVFLLGVPVMLLLIALGPVLLPEHVEPGARGKIDLVSVALSLATMLSLVYGIKETVAHSPGVLPTVAVVAGLGLGVVFVRRQRRMSDPMLDISLFTRRPFVSAVSLMLLGTVAVNGLFYLVPQYLQLIRGSTALEAGLWMVPIAVVSVFASLLAPKLARLLGPRLFLSASGLLAVAACVAVATTDLTTALPVVLALVGAAVFGVAPVGVLGTDLVVSSVPSARAGSASAVSETAGELGVGVGVATVGSLVTAVYAAGLADRMPAGVPAEAASAAGEGVAAAMSAAGTLPPGTAGQLVEAAKGAFTDGFAAAGLFSAGVAAVIVVLVLVTARGR</sequence>
<dbReference type="PROSITE" id="PS50850">
    <property type="entry name" value="MFS"/>
    <property type="match status" value="1"/>
</dbReference>
<feature type="transmembrane region" description="Helical" evidence="7">
    <location>
        <begin position="227"/>
        <end position="248"/>
    </location>
</feature>
<dbReference type="GO" id="GO:0005886">
    <property type="term" value="C:plasma membrane"/>
    <property type="evidence" value="ECO:0007669"/>
    <property type="project" value="UniProtKB-SubCell"/>
</dbReference>
<reference evidence="9 10" key="1">
    <citation type="submission" date="2019-02" db="EMBL/GenBank/DDBJ databases">
        <title>Draft genome sequence of Amycolatopsis sp. 8-3EHSu isolated from roots of Suaeda maritima.</title>
        <authorList>
            <person name="Duangmal K."/>
            <person name="Chantavorakit T."/>
        </authorList>
    </citation>
    <scope>NUCLEOTIDE SEQUENCE [LARGE SCALE GENOMIC DNA]</scope>
    <source>
        <strain evidence="9 10">8-3EHSu</strain>
    </source>
</reference>
<evidence type="ECO:0000256" key="6">
    <source>
        <dbReference type="ARBA" id="ARBA00023136"/>
    </source>
</evidence>
<dbReference type="InterPro" id="IPR036259">
    <property type="entry name" value="MFS_trans_sf"/>
</dbReference>
<dbReference type="GO" id="GO:0022857">
    <property type="term" value="F:transmembrane transporter activity"/>
    <property type="evidence" value="ECO:0007669"/>
    <property type="project" value="InterPro"/>
</dbReference>
<dbReference type="InterPro" id="IPR020846">
    <property type="entry name" value="MFS_dom"/>
</dbReference>
<comment type="caution">
    <text evidence="9">The sequence shown here is derived from an EMBL/GenBank/DDBJ whole genome shotgun (WGS) entry which is preliminary data.</text>
</comment>
<feature type="transmembrane region" description="Helical" evidence="7">
    <location>
        <begin position="358"/>
        <end position="385"/>
    </location>
</feature>
<dbReference type="PANTHER" id="PTHR42718:SF47">
    <property type="entry name" value="METHYL VIOLOGEN RESISTANCE PROTEIN SMVA"/>
    <property type="match status" value="1"/>
</dbReference>